<evidence type="ECO:0000256" key="6">
    <source>
        <dbReference type="ARBA" id="ARBA00023002"/>
    </source>
</evidence>
<evidence type="ECO:0000256" key="8">
    <source>
        <dbReference type="ARBA" id="ARBA00023033"/>
    </source>
</evidence>
<keyword evidence="4" id="KW-0349">Heme</keyword>
<organism evidence="9 10">
    <name type="scientific">Cerrena zonata</name>
    <dbReference type="NCBI Taxonomy" id="2478898"/>
    <lineage>
        <taxon>Eukaryota</taxon>
        <taxon>Fungi</taxon>
        <taxon>Dikarya</taxon>
        <taxon>Basidiomycota</taxon>
        <taxon>Agaricomycotina</taxon>
        <taxon>Agaricomycetes</taxon>
        <taxon>Polyporales</taxon>
        <taxon>Cerrenaceae</taxon>
        <taxon>Cerrena</taxon>
    </lineage>
</organism>
<comment type="caution">
    <text evidence="9">The sequence shown here is derived from an EMBL/GenBank/DDBJ whole genome shotgun (WGS) entry which is preliminary data.</text>
</comment>
<name>A0AAW0GV13_9APHY</name>
<comment type="similarity">
    <text evidence="3">Belongs to the cytochrome P450 family.</text>
</comment>
<evidence type="ECO:0008006" key="11">
    <source>
        <dbReference type="Google" id="ProtNLM"/>
    </source>
</evidence>
<keyword evidence="10" id="KW-1185">Reference proteome</keyword>
<dbReference type="Gene3D" id="1.10.630.10">
    <property type="entry name" value="Cytochrome P450"/>
    <property type="match status" value="1"/>
</dbReference>
<evidence type="ECO:0000313" key="10">
    <source>
        <dbReference type="Proteomes" id="UP001385951"/>
    </source>
</evidence>
<evidence type="ECO:0000256" key="7">
    <source>
        <dbReference type="ARBA" id="ARBA00023004"/>
    </source>
</evidence>
<dbReference type="SUPFAM" id="SSF48264">
    <property type="entry name" value="Cytochrome P450"/>
    <property type="match status" value="1"/>
</dbReference>
<protein>
    <recommendedName>
        <fullName evidence="11">Cytochrome P450</fullName>
    </recommendedName>
</protein>
<keyword evidence="5" id="KW-0479">Metal-binding</keyword>
<keyword evidence="8" id="KW-0503">Monooxygenase</keyword>
<dbReference type="PANTHER" id="PTHR24305">
    <property type="entry name" value="CYTOCHROME P450"/>
    <property type="match status" value="1"/>
</dbReference>
<comment type="pathway">
    <text evidence="2">Secondary metabolite biosynthesis.</text>
</comment>
<keyword evidence="6" id="KW-0560">Oxidoreductase</keyword>
<dbReference type="GO" id="GO:0005506">
    <property type="term" value="F:iron ion binding"/>
    <property type="evidence" value="ECO:0007669"/>
    <property type="project" value="InterPro"/>
</dbReference>
<keyword evidence="7" id="KW-0408">Iron</keyword>
<dbReference type="PANTHER" id="PTHR24305:SF166">
    <property type="entry name" value="CYTOCHROME P450 12A4, MITOCHONDRIAL-RELATED"/>
    <property type="match status" value="1"/>
</dbReference>
<dbReference type="Proteomes" id="UP001385951">
    <property type="component" value="Unassembled WGS sequence"/>
</dbReference>
<accession>A0AAW0GV13</accession>
<proteinExistence type="inferred from homology"/>
<reference evidence="9 10" key="1">
    <citation type="submission" date="2022-09" db="EMBL/GenBank/DDBJ databases">
        <authorList>
            <person name="Palmer J.M."/>
        </authorList>
    </citation>
    <scope>NUCLEOTIDE SEQUENCE [LARGE SCALE GENOMIC DNA]</scope>
    <source>
        <strain evidence="9 10">DSM 7382</strain>
    </source>
</reference>
<dbReference type="Pfam" id="PF00067">
    <property type="entry name" value="p450"/>
    <property type="match status" value="1"/>
</dbReference>
<evidence type="ECO:0000256" key="3">
    <source>
        <dbReference type="ARBA" id="ARBA00010617"/>
    </source>
</evidence>
<evidence type="ECO:0000256" key="2">
    <source>
        <dbReference type="ARBA" id="ARBA00005179"/>
    </source>
</evidence>
<dbReference type="InterPro" id="IPR050121">
    <property type="entry name" value="Cytochrome_P450_monoxygenase"/>
</dbReference>
<gene>
    <name evidence="9" type="ORF">QCA50_002187</name>
</gene>
<evidence type="ECO:0000256" key="1">
    <source>
        <dbReference type="ARBA" id="ARBA00001971"/>
    </source>
</evidence>
<evidence type="ECO:0000313" key="9">
    <source>
        <dbReference type="EMBL" id="KAK7694999.1"/>
    </source>
</evidence>
<dbReference type="EMBL" id="JASBNA010000002">
    <property type="protein sequence ID" value="KAK7694999.1"/>
    <property type="molecule type" value="Genomic_DNA"/>
</dbReference>
<dbReference type="GO" id="GO:0020037">
    <property type="term" value="F:heme binding"/>
    <property type="evidence" value="ECO:0007669"/>
    <property type="project" value="InterPro"/>
</dbReference>
<dbReference type="InterPro" id="IPR001128">
    <property type="entry name" value="Cyt_P450"/>
</dbReference>
<dbReference type="InterPro" id="IPR036396">
    <property type="entry name" value="Cyt_P450_sf"/>
</dbReference>
<comment type="cofactor">
    <cofactor evidence="1">
        <name>heme</name>
        <dbReference type="ChEBI" id="CHEBI:30413"/>
    </cofactor>
</comment>
<dbReference type="AlphaFoldDB" id="A0AAW0GV13"/>
<sequence length="412" mass="46430">MSLSLPSQLVVAGTISWVLLSLYRKFFAPSSLDNLPGPPPNSLILGNLLQMYNRYAWDFHRRLIHEYGPVSVVRGWFGDRIIYVFDPKALHNIVVKDQYIYEETPLFLSFHRLFFGHGLLSSLGDEHRQQRKILNPIFSINHMRHMTPLFYKITHRLQSGISRQIASGEKEIDMLGWLTRTALELVGQGGLGWSFDKLDSPEPNPLAETLKALVPTVGPFFPLMRYVPFFAQLGPAWLRRKIVESIPISRVKKMLVICDTFDSTAKEILESKKAALASGDETVTSQIGEGKDIISVLMKSQMAGTAEDKMSDEELLGHMNTLLFAAFESTSGALARILHKLSEHQDVQERLRQELITARSGQGHLSLTTNLSLSHILRQSAERPCAYIPLLQSLTDSMETFTDVISIACVFY</sequence>
<evidence type="ECO:0000256" key="4">
    <source>
        <dbReference type="ARBA" id="ARBA00022617"/>
    </source>
</evidence>
<dbReference type="GO" id="GO:0016705">
    <property type="term" value="F:oxidoreductase activity, acting on paired donors, with incorporation or reduction of molecular oxygen"/>
    <property type="evidence" value="ECO:0007669"/>
    <property type="project" value="InterPro"/>
</dbReference>
<dbReference type="GO" id="GO:0004497">
    <property type="term" value="F:monooxygenase activity"/>
    <property type="evidence" value="ECO:0007669"/>
    <property type="project" value="UniProtKB-KW"/>
</dbReference>
<evidence type="ECO:0000256" key="5">
    <source>
        <dbReference type="ARBA" id="ARBA00022723"/>
    </source>
</evidence>